<evidence type="ECO:0000256" key="5">
    <source>
        <dbReference type="SAM" id="Phobius"/>
    </source>
</evidence>
<feature type="transmembrane region" description="Helical" evidence="5">
    <location>
        <begin position="68"/>
        <end position="86"/>
    </location>
</feature>
<dbReference type="Proteomes" id="UP000649768">
    <property type="component" value="Unassembled WGS sequence"/>
</dbReference>
<comment type="subcellular location">
    <subcellularLocation>
        <location evidence="1">Membrane</location>
        <topology evidence="1">Multi-pass membrane protein</topology>
    </subcellularLocation>
</comment>
<feature type="transmembrane region" description="Helical" evidence="5">
    <location>
        <begin position="37"/>
        <end position="56"/>
    </location>
</feature>
<keyword evidence="2 5" id="KW-0812">Transmembrane</keyword>
<name>A0ABR9BL41_9GAMM</name>
<keyword evidence="3 5" id="KW-1133">Transmembrane helix</keyword>
<feature type="transmembrane region" description="Helical" evidence="5">
    <location>
        <begin position="221"/>
        <end position="239"/>
    </location>
</feature>
<gene>
    <name evidence="7" type="ORF">IFO68_11370</name>
</gene>
<dbReference type="EMBL" id="JACYTP010000006">
    <property type="protein sequence ID" value="MBD8513273.1"/>
    <property type="molecule type" value="Genomic_DNA"/>
</dbReference>
<feature type="transmembrane region" description="Helical" evidence="5">
    <location>
        <begin position="98"/>
        <end position="114"/>
    </location>
</feature>
<keyword evidence="4 5" id="KW-0472">Membrane</keyword>
<comment type="caution">
    <text evidence="7">The sequence shown here is derived from an EMBL/GenBank/DDBJ whole genome shotgun (WGS) entry which is preliminary data.</text>
</comment>
<feature type="transmembrane region" description="Helical" evidence="5">
    <location>
        <begin position="246"/>
        <end position="264"/>
    </location>
</feature>
<feature type="transmembrane region" description="Helical" evidence="5">
    <location>
        <begin position="353"/>
        <end position="372"/>
    </location>
</feature>
<feature type="transmembrane region" description="Helical" evidence="5">
    <location>
        <begin position="384"/>
        <end position="409"/>
    </location>
</feature>
<feature type="transmembrane region" description="Helical" evidence="5">
    <location>
        <begin position="196"/>
        <end position="215"/>
    </location>
</feature>
<feature type="domain" description="O-antigen ligase-related" evidence="6">
    <location>
        <begin position="205"/>
        <end position="364"/>
    </location>
</feature>
<reference evidence="7 8" key="1">
    <citation type="submission" date="2020-09" db="EMBL/GenBank/DDBJ databases">
        <title>Photobacterium sp. CAU 1568 isolated from sand of Sido Beach.</title>
        <authorList>
            <person name="Kim W."/>
        </authorList>
    </citation>
    <scope>NUCLEOTIDE SEQUENCE [LARGE SCALE GENOMIC DNA]</scope>
    <source>
        <strain evidence="7 8">CAU 1568</strain>
    </source>
</reference>
<proteinExistence type="predicted"/>
<evidence type="ECO:0000259" key="6">
    <source>
        <dbReference type="Pfam" id="PF04932"/>
    </source>
</evidence>
<evidence type="ECO:0000256" key="1">
    <source>
        <dbReference type="ARBA" id="ARBA00004141"/>
    </source>
</evidence>
<keyword evidence="8" id="KW-1185">Reference proteome</keyword>
<dbReference type="InterPro" id="IPR007016">
    <property type="entry name" value="O-antigen_ligase-rel_domated"/>
</dbReference>
<evidence type="ECO:0000256" key="4">
    <source>
        <dbReference type="ARBA" id="ARBA00023136"/>
    </source>
</evidence>
<sequence>MMQFNAQIKRLINSRGFCLAMLCCIVGYVLFKRSYREIGDIFQSVFLLASVAALFVDRKQFAKDKMLWALFFAIAIQILSWANSLIDIPELAYSSPHIGVLADLFVFIFVAYWLKGSLNNVYLIWWAMCLGILLAFYSHSDIVQQVQLGLQGVRIDFNIINAQYPAMYSGVGFLLSSFFLVKYLCLSVRTRKAQYIALFFSALLLFIAFVFVVITTQSRQVWVGLLAAYVIGTVLYAILHKEKLNKIILAGSLSLLGFAFYSYASMPLVHDRVQREMGTATSIVTNGDMSKIPFNSAGTRLHLWYESIKWIKERPLLGSGYNTRETVIKQATHFPPNIHKYFTHLHSSHIELLVSYGIVGLALMYFVFGWVIRSTQVAPEKRGINEVLLISVLFTVYWLTVNLFESFFFSNNGQWIHNVMLGSCYTFYLTYKLNRLPPSEQASS</sequence>
<dbReference type="PANTHER" id="PTHR37422:SF17">
    <property type="entry name" value="O-ANTIGEN LIGASE"/>
    <property type="match status" value="1"/>
</dbReference>
<evidence type="ECO:0000256" key="2">
    <source>
        <dbReference type="ARBA" id="ARBA00022692"/>
    </source>
</evidence>
<accession>A0ABR9BL41</accession>
<organism evidence="7 8">
    <name type="scientific">Photobacterium arenosum</name>
    <dbReference type="NCBI Taxonomy" id="2774143"/>
    <lineage>
        <taxon>Bacteria</taxon>
        <taxon>Pseudomonadati</taxon>
        <taxon>Pseudomonadota</taxon>
        <taxon>Gammaproteobacteria</taxon>
        <taxon>Vibrionales</taxon>
        <taxon>Vibrionaceae</taxon>
        <taxon>Photobacterium</taxon>
    </lineage>
</organism>
<evidence type="ECO:0000256" key="3">
    <source>
        <dbReference type="ARBA" id="ARBA00022989"/>
    </source>
</evidence>
<keyword evidence="7" id="KW-0436">Ligase</keyword>
<feature type="transmembrane region" description="Helical" evidence="5">
    <location>
        <begin position="166"/>
        <end position="184"/>
    </location>
</feature>
<feature type="transmembrane region" description="Helical" evidence="5">
    <location>
        <begin position="121"/>
        <end position="139"/>
    </location>
</feature>
<dbReference type="GO" id="GO:0016874">
    <property type="term" value="F:ligase activity"/>
    <property type="evidence" value="ECO:0007669"/>
    <property type="project" value="UniProtKB-KW"/>
</dbReference>
<evidence type="ECO:0000313" key="7">
    <source>
        <dbReference type="EMBL" id="MBD8513273.1"/>
    </source>
</evidence>
<evidence type="ECO:0000313" key="8">
    <source>
        <dbReference type="Proteomes" id="UP000649768"/>
    </source>
</evidence>
<dbReference type="InterPro" id="IPR051533">
    <property type="entry name" value="WaaL-like"/>
</dbReference>
<protein>
    <submittedName>
        <fullName evidence="7">O-antigen ligase family protein</fullName>
    </submittedName>
</protein>
<dbReference type="Pfam" id="PF04932">
    <property type="entry name" value="Wzy_C"/>
    <property type="match status" value="1"/>
</dbReference>
<feature type="transmembrane region" description="Helical" evidence="5">
    <location>
        <begin position="12"/>
        <end position="31"/>
    </location>
</feature>
<dbReference type="PANTHER" id="PTHR37422">
    <property type="entry name" value="TEICHURONIC ACID BIOSYNTHESIS PROTEIN TUAE"/>
    <property type="match status" value="1"/>
</dbReference>